<feature type="domain" description="NAD(P)-binding" evidence="1">
    <location>
        <begin position="26"/>
        <end position="236"/>
    </location>
</feature>
<dbReference type="InterPro" id="IPR036291">
    <property type="entry name" value="NAD(P)-bd_dom_sf"/>
</dbReference>
<dbReference type="EMBL" id="JAKNCJ010000001">
    <property type="protein sequence ID" value="MCL6422187.1"/>
    <property type="molecule type" value="Genomic_DNA"/>
</dbReference>
<evidence type="ECO:0000313" key="2">
    <source>
        <dbReference type="EMBL" id="MCL6422187.1"/>
    </source>
</evidence>
<keyword evidence="3" id="KW-1185">Reference proteome</keyword>
<organism evidence="2 3">
    <name type="scientific">Brachybacterium equifaecis</name>
    <dbReference type="NCBI Taxonomy" id="2910770"/>
    <lineage>
        <taxon>Bacteria</taxon>
        <taxon>Bacillati</taxon>
        <taxon>Actinomycetota</taxon>
        <taxon>Actinomycetes</taxon>
        <taxon>Micrococcales</taxon>
        <taxon>Dermabacteraceae</taxon>
        <taxon>Brachybacterium</taxon>
    </lineage>
</organism>
<dbReference type="Gene3D" id="3.40.50.720">
    <property type="entry name" value="NAD(P)-binding Rossmann-like Domain"/>
    <property type="match status" value="1"/>
</dbReference>
<evidence type="ECO:0000259" key="1">
    <source>
        <dbReference type="Pfam" id="PF13460"/>
    </source>
</evidence>
<sequence length="252" mass="26062">MDPADSPAPSVVSASLPGRAPIAVIGADSVLGEAVTRDAILRGVPVRSIAEHPERVARISPAQEIFALSGTETSALEAAIHGARGVILALEPDPRADRTALVLATLRAMRALGIERVIASSSLALLGPPEDPQADTRLAAAAASVARSALRALPLRRPEQRAPQAVSAPAQLLDLRRMEMLLAGSGLDWSLVRAGSLSDLLGTRTARLVPVAGAGRDAATRTVAREDLARMLLELALAPGTEPRLHAVAADS</sequence>
<name>A0ABT0QWX3_9MICO</name>
<accession>A0ABT0QWX3</accession>
<dbReference type="SUPFAM" id="SSF51735">
    <property type="entry name" value="NAD(P)-binding Rossmann-fold domains"/>
    <property type="match status" value="1"/>
</dbReference>
<reference evidence="2" key="1">
    <citation type="submission" date="2022-02" db="EMBL/GenBank/DDBJ databases">
        <authorList>
            <person name="Lee M."/>
            <person name="Kim S.-J."/>
            <person name="Jung M.-Y."/>
        </authorList>
    </citation>
    <scope>NUCLEOTIDE SEQUENCE</scope>
    <source>
        <strain evidence="2">JHP9</strain>
    </source>
</reference>
<dbReference type="InterPro" id="IPR016040">
    <property type="entry name" value="NAD(P)-bd_dom"/>
</dbReference>
<dbReference type="RefSeq" id="WP_249736342.1">
    <property type="nucleotide sequence ID" value="NZ_JAKNCJ010000001.1"/>
</dbReference>
<dbReference type="Pfam" id="PF13460">
    <property type="entry name" value="NAD_binding_10"/>
    <property type="match status" value="1"/>
</dbReference>
<comment type="caution">
    <text evidence="2">The sequence shown here is derived from an EMBL/GenBank/DDBJ whole genome shotgun (WGS) entry which is preliminary data.</text>
</comment>
<protein>
    <submittedName>
        <fullName evidence="2">NAD(P)H-binding protein</fullName>
    </submittedName>
</protein>
<dbReference type="PANTHER" id="PTHR15020">
    <property type="entry name" value="FLAVIN REDUCTASE-RELATED"/>
    <property type="match status" value="1"/>
</dbReference>
<dbReference type="Proteomes" id="UP001203761">
    <property type="component" value="Unassembled WGS sequence"/>
</dbReference>
<proteinExistence type="predicted"/>
<dbReference type="PANTHER" id="PTHR15020:SF50">
    <property type="entry name" value="UPF0659 PROTEIN YMR090W"/>
    <property type="match status" value="1"/>
</dbReference>
<evidence type="ECO:0000313" key="3">
    <source>
        <dbReference type="Proteomes" id="UP001203761"/>
    </source>
</evidence>
<gene>
    <name evidence="2" type="ORF">Bequi_02070</name>
</gene>